<name>A0ABQ9XVB8_9EUKA</name>
<sequence length="501" mass="58179">MCRGGESGVWMDGVLNSGVVERVCGGVCSEKNRKVVIGMVRVLDSLCFGMKRHIGVFRKREVVRRLEREKERKERKISKETKEKDREGGVGDEEEWRGSEFSLESRCLSGLGLIEETLGRLLRGLMEEEEAEEQARMEDGEGGRREGNGKDDERERRKLEEKVGGMIVRHFGRSVSQRAGKIGVIGIDIGKERFWMKKREEDRNRENSEKLKHELEEMRRKDEERERRMKENEEKMKRKMEEMERNEEARQNEHEEKMEEMEKEHRKTQAELKRQFEMNEEFIKLGADEMEWKRREEAERKRKEEEAERKRREEEEAERKRQSKTGAATIEWFDRSKFILSGSVFKSSDISNLLSSAFGPVIVRFTLVIKNQTGNNLKFGVASVEQTDQLKSSDSFTNLPQTAGWDVTSRFCRQNSNNTHSGTACEKGVSGQRVVLEADGREGKRTLRLSQNGQTQPTFFSNIPVPFRFVARLNTHSLEIESVEVVKEPLMVGGSIEVRMD</sequence>
<feature type="region of interest" description="Disordered" evidence="1">
    <location>
        <begin position="217"/>
        <end position="264"/>
    </location>
</feature>
<evidence type="ECO:0000313" key="2">
    <source>
        <dbReference type="EMBL" id="KAK2955418.1"/>
    </source>
</evidence>
<keyword evidence="3" id="KW-1185">Reference proteome</keyword>
<feature type="compositionally biased region" description="Basic and acidic residues" evidence="1">
    <location>
        <begin position="133"/>
        <end position="156"/>
    </location>
</feature>
<feature type="compositionally biased region" description="Basic and acidic residues" evidence="1">
    <location>
        <begin position="73"/>
        <end position="89"/>
    </location>
</feature>
<comment type="caution">
    <text evidence="2">The sequence shown here is derived from an EMBL/GenBank/DDBJ whole genome shotgun (WGS) entry which is preliminary data.</text>
</comment>
<dbReference type="Proteomes" id="UP001281761">
    <property type="component" value="Unassembled WGS sequence"/>
</dbReference>
<evidence type="ECO:0008006" key="4">
    <source>
        <dbReference type="Google" id="ProtNLM"/>
    </source>
</evidence>
<organism evidence="2 3">
    <name type="scientific">Blattamonas nauphoetae</name>
    <dbReference type="NCBI Taxonomy" id="2049346"/>
    <lineage>
        <taxon>Eukaryota</taxon>
        <taxon>Metamonada</taxon>
        <taxon>Preaxostyla</taxon>
        <taxon>Oxymonadida</taxon>
        <taxon>Blattamonas</taxon>
    </lineage>
</organism>
<feature type="region of interest" description="Disordered" evidence="1">
    <location>
        <begin position="73"/>
        <end position="94"/>
    </location>
</feature>
<dbReference type="EMBL" id="JARBJD010000067">
    <property type="protein sequence ID" value="KAK2955418.1"/>
    <property type="molecule type" value="Genomic_DNA"/>
</dbReference>
<feature type="region of interest" description="Disordered" evidence="1">
    <location>
        <begin position="299"/>
        <end position="324"/>
    </location>
</feature>
<evidence type="ECO:0000313" key="3">
    <source>
        <dbReference type="Proteomes" id="UP001281761"/>
    </source>
</evidence>
<feature type="region of interest" description="Disordered" evidence="1">
    <location>
        <begin position="129"/>
        <end position="156"/>
    </location>
</feature>
<reference evidence="2 3" key="1">
    <citation type="journal article" date="2022" name="bioRxiv">
        <title>Genomics of Preaxostyla Flagellates Illuminates Evolutionary Transitions and the Path Towards Mitochondrial Loss.</title>
        <authorList>
            <person name="Novak L.V.F."/>
            <person name="Treitli S.C."/>
            <person name="Pyrih J."/>
            <person name="Halakuc P."/>
            <person name="Pipaliya S.V."/>
            <person name="Vacek V."/>
            <person name="Brzon O."/>
            <person name="Soukal P."/>
            <person name="Eme L."/>
            <person name="Dacks J.B."/>
            <person name="Karnkowska A."/>
            <person name="Elias M."/>
            <person name="Hampl V."/>
        </authorList>
    </citation>
    <scope>NUCLEOTIDE SEQUENCE [LARGE SCALE GENOMIC DNA]</scope>
    <source>
        <strain evidence="2">NAU3</strain>
        <tissue evidence="2">Gut</tissue>
    </source>
</reference>
<gene>
    <name evidence="2" type="ORF">BLNAU_9646</name>
</gene>
<protein>
    <recommendedName>
        <fullName evidence="4">RRM domain-containing protein</fullName>
    </recommendedName>
</protein>
<evidence type="ECO:0000256" key="1">
    <source>
        <dbReference type="SAM" id="MobiDB-lite"/>
    </source>
</evidence>
<accession>A0ABQ9XVB8</accession>
<feature type="compositionally biased region" description="Basic and acidic residues" evidence="1">
    <location>
        <begin position="299"/>
        <end position="320"/>
    </location>
</feature>
<proteinExistence type="predicted"/>